<evidence type="ECO:0000313" key="3">
    <source>
        <dbReference type="Proteomes" id="UP000053260"/>
    </source>
</evidence>
<proteinExistence type="predicted"/>
<reference evidence="2 3" key="1">
    <citation type="submission" date="2015-10" db="EMBL/GenBank/DDBJ databases">
        <title>Draft genome sequence of Streptomyces sp. RV15, isolated from a marine sponge.</title>
        <authorList>
            <person name="Ruckert C."/>
            <person name="Abdelmohsen U.R."/>
            <person name="Winkler A."/>
            <person name="Hentschel U."/>
            <person name="Kalinowski J."/>
            <person name="Kampfer P."/>
            <person name="Glaeser S."/>
        </authorList>
    </citation>
    <scope>NUCLEOTIDE SEQUENCE [LARGE SCALE GENOMIC DNA]</scope>
    <source>
        <strain evidence="2 3">RV15</strain>
    </source>
</reference>
<evidence type="ECO:0000313" key="2">
    <source>
        <dbReference type="EMBL" id="KUO15110.1"/>
    </source>
</evidence>
<comment type="caution">
    <text evidence="2">The sequence shown here is derived from an EMBL/GenBank/DDBJ whole genome shotgun (WGS) entry which is preliminary data.</text>
</comment>
<gene>
    <name evidence="2" type="ORF">AQJ91_43090</name>
</gene>
<sequence length="189" mass="20191">MVDETGLGDHLADLAASGQRFAVPPAAERIRARGDQRRRRKQAVLTSGGVVLTTALAVGVLSLVGLGPQPAPAAVRPTAPSTSRFVPPTPAPGEEYASEFGYVYDVVLLEGDTVQVTVEQLRTGVVHKVTVPTQTPVEVKHVTDGKPADMRLGELLGRLGTGPRWVFAVDYDGEGRVQSLREAFWLTVK</sequence>
<keyword evidence="1" id="KW-1133">Transmembrane helix</keyword>
<keyword evidence="1" id="KW-0812">Transmembrane</keyword>
<keyword evidence="3" id="KW-1185">Reference proteome</keyword>
<feature type="transmembrane region" description="Helical" evidence="1">
    <location>
        <begin position="43"/>
        <end position="66"/>
    </location>
</feature>
<dbReference type="EMBL" id="LMXB01000123">
    <property type="protein sequence ID" value="KUO15110.1"/>
    <property type="molecule type" value="Genomic_DNA"/>
</dbReference>
<evidence type="ECO:0000256" key="1">
    <source>
        <dbReference type="SAM" id="Phobius"/>
    </source>
</evidence>
<accession>A0A124IDG9</accession>
<dbReference type="OrthoDB" id="4333717at2"/>
<organism evidence="2 3">
    <name type="scientific">Streptomyces dysideae</name>
    <dbReference type="NCBI Taxonomy" id="909626"/>
    <lineage>
        <taxon>Bacteria</taxon>
        <taxon>Bacillati</taxon>
        <taxon>Actinomycetota</taxon>
        <taxon>Actinomycetes</taxon>
        <taxon>Kitasatosporales</taxon>
        <taxon>Streptomycetaceae</taxon>
        <taxon>Streptomyces</taxon>
    </lineage>
</organism>
<name>A0A124IDG9_9ACTN</name>
<dbReference type="STRING" id="909626.AQJ91_43090"/>
<dbReference type="Proteomes" id="UP000053260">
    <property type="component" value="Unassembled WGS sequence"/>
</dbReference>
<keyword evidence="1" id="KW-0472">Membrane</keyword>
<protein>
    <submittedName>
        <fullName evidence="2">Uncharacterized protein</fullName>
    </submittedName>
</protein>
<dbReference type="AlphaFoldDB" id="A0A124IDG9"/>
<dbReference type="RefSeq" id="WP_067033983.1">
    <property type="nucleotide sequence ID" value="NZ_KQ949122.1"/>
</dbReference>